<dbReference type="Gene3D" id="3.80.10.10">
    <property type="entry name" value="Ribonuclease Inhibitor"/>
    <property type="match status" value="1"/>
</dbReference>
<organism evidence="3 4">
    <name type="scientific">Coprinopsis cinerea (strain Okayama-7 / 130 / ATCC MYA-4618 / FGSC 9003)</name>
    <name type="common">Inky cap fungus</name>
    <name type="synonym">Hormographiella aspergillata</name>
    <dbReference type="NCBI Taxonomy" id="240176"/>
    <lineage>
        <taxon>Eukaryota</taxon>
        <taxon>Fungi</taxon>
        <taxon>Dikarya</taxon>
        <taxon>Basidiomycota</taxon>
        <taxon>Agaricomycotina</taxon>
        <taxon>Agaricomycetes</taxon>
        <taxon>Agaricomycetidae</taxon>
        <taxon>Agaricales</taxon>
        <taxon>Agaricineae</taxon>
        <taxon>Psathyrellaceae</taxon>
        <taxon>Coprinopsis</taxon>
    </lineage>
</organism>
<dbReference type="GeneID" id="6013306"/>
<protein>
    <recommendedName>
        <fullName evidence="2">F-box domain-containing protein</fullName>
    </recommendedName>
</protein>
<dbReference type="SUPFAM" id="SSF52047">
    <property type="entry name" value="RNI-like"/>
    <property type="match status" value="1"/>
</dbReference>
<dbReference type="Proteomes" id="UP000001861">
    <property type="component" value="Unassembled WGS sequence"/>
</dbReference>
<evidence type="ECO:0000313" key="3">
    <source>
        <dbReference type="EMBL" id="EAU84971.1"/>
    </source>
</evidence>
<dbReference type="InterPro" id="IPR032675">
    <property type="entry name" value="LRR_dom_sf"/>
</dbReference>
<comment type="caution">
    <text evidence="3">The sequence shown here is derived from an EMBL/GenBank/DDBJ whole genome shotgun (WGS) entry which is preliminary data.</text>
</comment>
<reference evidence="3 4" key="1">
    <citation type="journal article" date="2010" name="Proc. Natl. Acad. Sci. U.S.A.">
        <title>Insights into evolution of multicellular fungi from the assembled chromosomes of the mushroom Coprinopsis cinerea (Coprinus cinereus).</title>
        <authorList>
            <person name="Stajich J.E."/>
            <person name="Wilke S.K."/>
            <person name="Ahren D."/>
            <person name="Au C.H."/>
            <person name="Birren B.W."/>
            <person name="Borodovsky M."/>
            <person name="Burns C."/>
            <person name="Canback B."/>
            <person name="Casselton L.A."/>
            <person name="Cheng C.K."/>
            <person name="Deng J."/>
            <person name="Dietrich F.S."/>
            <person name="Fargo D.C."/>
            <person name="Farman M.L."/>
            <person name="Gathman A.C."/>
            <person name="Goldberg J."/>
            <person name="Guigo R."/>
            <person name="Hoegger P.J."/>
            <person name="Hooker J.B."/>
            <person name="Huggins A."/>
            <person name="James T.Y."/>
            <person name="Kamada T."/>
            <person name="Kilaru S."/>
            <person name="Kodira C."/>
            <person name="Kues U."/>
            <person name="Kupfer D."/>
            <person name="Kwan H.S."/>
            <person name="Lomsadze A."/>
            <person name="Li W."/>
            <person name="Lilly W.W."/>
            <person name="Ma L.J."/>
            <person name="Mackey A.J."/>
            <person name="Manning G."/>
            <person name="Martin F."/>
            <person name="Muraguchi H."/>
            <person name="Natvig D.O."/>
            <person name="Palmerini H."/>
            <person name="Ramesh M.A."/>
            <person name="Rehmeyer C.J."/>
            <person name="Roe B.A."/>
            <person name="Shenoy N."/>
            <person name="Stanke M."/>
            <person name="Ter-Hovhannisyan V."/>
            <person name="Tunlid A."/>
            <person name="Velagapudi R."/>
            <person name="Vision T.J."/>
            <person name="Zeng Q."/>
            <person name="Zolan M.E."/>
            <person name="Pukkila P.J."/>
        </authorList>
    </citation>
    <scope>NUCLEOTIDE SEQUENCE [LARGE SCALE GENOMIC DNA]</scope>
    <source>
        <strain evidence="4">Okayama-7 / 130 / ATCC MYA-4618 / FGSC 9003</strain>
    </source>
</reference>
<dbReference type="EMBL" id="AACS02000004">
    <property type="protein sequence ID" value="EAU84971.1"/>
    <property type="molecule type" value="Genomic_DNA"/>
</dbReference>
<gene>
    <name evidence="3" type="ORF">CC1G_04067</name>
</gene>
<keyword evidence="4" id="KW-1185">Reference proteome</keyword>
<accession>A8NVU0</accession>
<feature type="domain" description="F-box" evidence="2">
    <location>
        <begin position="90"/>
        <end position="141"/>
    </location>
</feature>
<dbReference type="InParanoid" id="A8NVU0"/>
<proteinExistence type="predicted"/>
<dbReference type="Pfam" id="PF12937">
    <property type="entry name" value="F-box-like"/>
    <property type="match status" value="1"/>
</dbReference>
<dbReference type="OrthoDB" id="3365698at2759"/>
<sequence length="525" mass="60967">MTVALELHDVALAPWATCNDELPEHLYISAKGRLVTLDGEHMDARKRVEELKEKLAKARAELSATQDELWTTEKQIQIYRNMVAPMRRFPPELLSRVFLFSIPPFHKLPRYGQGDRDKLRLVCKRWKIIVDSSPELWKRLRYTQSAASPQFAVRLLQRWFSHAGNGGLGLTIDLRPMYADGELTTFLRSKTWKELSLYTTSPEILEAVFPKSYNCSALETLCITWAMSGWDAIDRLSKHPLYRHFPTFLQRFSRLKQLSIEWSIPHLTMKPKLFELPDLTDLKLRGAIPHDYVRRLLNGLPSLKNVDISLSVVRGDTSPRDVDDPLPIRWLTTDRGWCWLFKDLPLLEALRPVGSWQSWSPSFSPTSLTSLYRLANLSLVSFDRMELDSTDTALAVSHLPPSVRVVRVSTMGFTYCITRRMAARNFVGRRLDIVVTKSSDYAYVWEGIIRHLMRVFVKKRPGRAREAFRARDLVIWIKVSSWEGRYGYRDEWKDWLDQLRSVNVRFELTLGPHPGDDVEFDIPYM</sequence>
<evidence type="ECO:0000259" key="2">
    <source>
        <dbReference type="Pfam" id="PF12937"/>
    </source>
</evidence>
<dbReference type="RefSeq" id="XP_001836754.1">
    <property type="nucleotide sequence ID" value="XM_001836702.1"/>
</dbReference>
<name>A8NVU0_COPC7</name>
<keyword evidence="1" id="KW-0175">Coiled coil</keyword>
<dbReference type="InterPro" id="IPR001810">
    <property type="entry name" value="F-box_dom"/>
</dbReference>
<dbReference type="AlphaFoldDB" id="A8NVU0"/>
<feature type="coiled-coil region" evidence="1">
    <location>
        <begin position="34"/>
        <end position="75"/>
    </location>
</feature>
<evidence type="ECO:0000256" key="1">
    <source>
        <dbReference type="SAM" id="Coils"/>
    </source>
</evidence>
<evidence type="ECO:0000313" key="4">
    <source>
        <dbReference type="Proteomes" id="UP000001861"/>
    </source>
</evidence>
<dbReference type="KEGG" id="cci:CC1G_04067"/>
<dbReference type="VEuPathDB" id="FungiDB:CC1G_04067"/>
<dbReference type="Gene3D" id="1.20.1280.50">
    <property type="match status" value="1"/>
</dbReference>